<gene>
    <name evidence="2" type="ORF">AVDCRST_MAG48-3045</name>
</gene>
<accession>A0A6J4LDY1</accession>
<feature type="transmembrane region" description="Helical" evidence="1">
    <location>
        <begin position="52"/>
        <end position="73"/>
    </location>
</feature>
<keyword evidence="1" id="KW-0812">Transmembrane</keyword>
<feature type="transmembrane region" description="Helical" evidence="1">
    <location>
        <begin position="106"/>
        <end position="127"/>
    </location>
</feature>
<dbReference type="EMBL" id="CADCTS010000433">
    <property type="protein sequence ID" value="CAA9329086.1"/>
    <property type="molecule type" value="Genomic_DNA"/>
</dbReference>
<reference evidence="2" key="1">
    <citation type="submission" date="2020-02" db="EMBL/GenBank/DDBJ databases">
        <authorList>
            <person name="Meier V. D."/>
        </authorList>
    </citation>
    <scope>NUCLEOTIDE SEQUENCE</scope>
    <source>
        <strain evidence="2">AVDCRST_MAG48</strain>
    </source>
</reference>
<protein>
    <submittedName>
        <fullName evidence="2">Uncharacterized protein</fullName>
    </submittedName>
</protein>
<proteinExistence type="predicted"/>
<evidence type="ECO:0000256" key="1">
    <source>
        <dbReference type="SAM" id="Phobius"/>
    </source>
</evidence>
<evidence type="ECO:0000313" key="2">
    <source>
        <dbReference type="EMBL" id="CAA9329086.1"/>
    </source>
</evidence>
<dbReference type="AlphaFoldDB" id="A0A6J4LDY1"/>
<name>A0A6J4LDY1_9ACTN</name>
<keyword evidence="1" id="KW-0472">Membrane</keyword>
<keyword evidence="1" id="KW-1133">Transmembrane helix</keyword>
<feature type="transmembrane region" description="Helical" evidence="1">
    <location>
        <begin position="23"/>
        <end position="40"/>
    </location>
</feature>
<feature type="transmembrane region" description="Helical" evidence="1">
    <location>
        <begin position="80"/>
        <end position="100"/>
    </location>
</feature>
<sequence length="134" mass="13553">MSTTTAGPRAPHIGVPFSTANKVGLVLAGLLGVLDLGALLNPTAPGEVGPPLGILVLDTLLGGVTVVAVVLAWRRRSRGMVRLAAGARILSMISALPAFFAGVPDALVALVAAFTVVTVATVVLMLLPARRAEV</sequence>
<organism evidence="2">
    <name type="scientific">uncultured Friedmanniella sp</name>
    <dbReference type="NCBI Taxonomy" id="335381"/>
    <lineage>
        <taxon>Bacteria</taxon>
        <taxon>Bacillati</taxon>
        <taxon>Actinomycetota</taxon>
        <taxon>Actinomycetes</taxon>
        <taxon>Propionibacteriales</taxon>
        <taxon>Nocardioidaceae</taxon>
        <taxon>Friedmanniella</taxon>
        <taxon>environmental samples</taxon>
    </lineage>
</organism>